<evidence type="ECO:0000313" key="4">
    <source>
        <dbReference type="Proteomes" id="UP000006465"/>
    </source>
</evidence>
<keyword evidence="1" id="KW-1133">Transmembrane helix</keyword>
<proteinExistence type="predicted"/>
<dbReference type="Pfam" id="PF02698">
    <property type="entry name" value="DUF218"/>
    <property type="match status" value="1"/>
</dbReference>
<dbReference type="GO" id="GO:0005886">
    <property type="term" value="C:plasma membrane"/>
    <property type="evidence" value="ECO:0007669"/>
    <property type="project" value="TreeGrafter"/>
</dbReference>
<organism evidence="3 4">
    <name type="scientific">Corynebacterium pseudotuberculosis 258</name>
    <dbReference type="NCBI Taxonomy" id="1168865"/>
    <lineage>
        <taxon>Bacteria</taxon>
        <taxon>Bacillati</taxon>
        <taxon>Actinomycetota</taxon>
        <taxon>Actinomycetes</taxon>
        <taxon>Mycobacteriales</taxon>
        <taxon>Corynebacteriaceae</taxon>
        <taxon>Corynebacterium</taxon>
    </lineage>
</organism>
<dbReference type="EMBL" id="CP003540">
    <property type="protein sequence ID" value="AFK17143.1"/>
    <property type="molecule type" value="Genomic_DNA"/>
</dbReference>
<name>A0AAU8PNF0_CORPS</name>
<evidence type="ECO:0000259" key="2">
    <source>
        <dbReference type="Pfam" id="PF02698"/>
    </source>
</evidence>
<dbReference type="InterPro" id="IPR051599">
    <property type="entry name" value="Cell_Envelope_Assoc"/>
</dbReference>
<keyword evidence="1" id="KW-0472">Membrane</keyword>
<accession>A0AAU8PNF0</accession>
<protein>
    <submittedName>
        <fullName evidence="3">YdcF family protein</fullName>
    </submittedName>
</protein>
<feature type="domain" description="DUF218" evidence="2">
    <location>
        <begin position="68"/>
        <end position="206"/>
    </location>
</feature>
<dbReference type="Proteomes" id="UP000006465">
    <property type="component" value="Chromosome"/>
</dbReference>
<reference evidence="3 4" key="1">
    <citation type="journal article" date="2013" name="J. Biotechnol.">
        <title>Genome sequence of Corynebacterium pseudotuberculosis biovar equi strain 258 and prediction of antigenic targets to improve biotechnological vaccine production.</title>
        <authorList>
            <person name="Soares S.C."/>
            <person name="Trost E."/>
            <person name="Ramos R.T."/>
            <person name="Carneiro A.R."/>
            <person name="Santos A.R."/>
            <person name="Pinto A.C."/>
            <person name="Barbosa E."/>
            <person name="Aburjaile F."/>
            <person name="Ali A."/>
            <person name="Diniz C.A."/>
            <person name="Hassan S.S."/>
            <person name="Fiaux K."/>
            <person name="Guimaraes L.C."/>
            <person name="Bakhtiar S.M."/>
            <person name="Pereira U."/>
            <person name="Almeida S.S."/>
            <person name="Abreu V.A."/>
            <person name="Rocha F.S."/>
            <person name="Dorella F.A."/>
            <person name="Miyoshi A."/>
            <person name="Silva A."/>
            <person name="Azevedo V."/>
            <person name="Tauch A."/>
        </authorList>
    </citation>
    <scope>NUCLEOTIDE SEQUENCE [LARGE SCALE GENOMIC DNA]</scope>
    <source>
        <strain evidence="3 4">258</strain>
    </source>
</reference>
<gene>
    <name evidence="3" type="ORF">CP258_07745</name>
</gene>
<evidence type="ECO:0000313" key="3">
    <source>
        <dbReference type="EMBL" id="AFK17143.1"/>
    </source>
</evidence>
<dbReference type="PANTHER" id="PTHR30336">
    <property type="entry name" value="INNER MEMBRANE PROTEIN, PROBABLE PERMEASE"/>
    <property type="match status" value="1"/>
</dbReference>
<feature type="transmembrane region" description="Helical" evidence="1">
    <location>
        <begin position="32"/>
        <end position="52"/>
    </location>
</feature>
<dbReference type="RefSeq" id="WP_014523501.1">
    <property type="nucleotide sequence ID" value="NC_017945.3"/>
</dbReference>
<dbReference type="PANTHER" id="PTHR30336:SF20">
    <property type="entry name" value="DUF218 DOMAIN-CONTAINING PROTEIN"/>
    <property type="match status" value="1"/>
</dbReference>
<keyword evidence="1" id="KW-0812">Transmembrane</keyword>
<evidence type="ECO:0000256" key="1">
    <source>
        <dbReference type="SAM" id="Phobius"/>
    </source>
</evidence>
<dbReference type="AlphaFoldDB" id="A0AAU8PNF0"/>
<sequence length="258" mass="28710">MNIRFPRTRFLRHTNGGSRGERLRFPGSRKDALYPVAVVLCLAALPSLAVVLRGRIRPKNKRGRFGSIVVLGTAQYDGVPSRQFAARLRWAADQWQTARVQKVITVGGKLPGDRFTEAQVGREYLLKAHVDSDLVLEVPHGNDTWSSLNAVKEVVTEPVLIVTDPNHALRSELIARLQGIKAVASSTPYSPTRFPSKAWWLTFLHEHGGLLVVAVSALYGRSAAVGLETKLRDLQAAVRPSRAPRIRFLKETRKRKNV</sequence>
<dbReference type="CDD" id="cd06259">
    <property type="entry name" value="YdcF-like"/>
    <property type="match status" value="1"/>
</dbReference>
<dbReference type="InterPro" id="IPR003848">
    <property type="entry name" value="DUF218"/>
</dbReference>
<dbReference type="KEGG" id="coe:CP258_07745"/>